<protein>
    <recommendedName>
        <fullName evidence="4">PepSY domain-containing protein</fullName>
    </recommendedName>
</protein>
<gene>
    <name evidence="2" type="ORF">SOIL9_78360</name>
</gene>
<organism evidence="2 3">
    <name type="scientific">Gemmata massiliana</name>
    <dbReference type="NCBI Taxonomy" id="1210884"/>
    <lineage>
        <taxon>Bacteria</taxon>
        <taxon>Pseudomonadati</taxon>
        <taxon>Planctomycetota</taxon>
        <taxon>Planctomycetia</taxon>
        <taxon>Gemmatales</taxon>
        <taxon>Gemmataceae</taxon>
        <taxon>Gemmata</taxon>
    </lineage>
</organism>
<proteinExistence type="predicted"/>
<dbReference type="KEGG" id="gms:SOIL9_78360"/>
<dbReference type="Proteomes" id="UP000464178">
    <property type="component" value="Chromosome"/>
</dbReference>
<feature type="chain" id="PRO_5026724032" description="PepSY domain-containing protein" evidence="1">
    <location>
        <begin position="17"/>
        <end position="89"/>
    </location>
</feature>
<reference evidence="2 3" key="1">
    <citation type="submission" date="2019-05" db="EMBL/GenBank/DDBJ databases">
        <authorList>
            <consortium name="Science for Life Laboratories"/>
        </authorList>
    </citation>
    <scope>NUCLEOTIDE SEQUENCE [LARGE SCALE GENOMIC DNA]</scope>
    <source>
        <strain evidence="2">Soil9</strain>
    </source>
</reference>
<dbReference type="AlphaFoldDB" id="A0A6P2DIZ8"/>
<dbReference type="PROSITE" id="PS51257">
    <property type="entry name" value="PROKAR_LIPOPROTEIN"/>
    <property type="match status" value="1"/>
</dbReference>
<evidence type="ECO:0008006" key="4">
    <source>
        <dbReference type="Google" id="ProtNLM"/>
    </source>
</evidence>
<keyword evidence="3" id="KW-1185">Reference proteome</keyword>
<evidence type="ECO:0000256" key="1">
    <source>
        <dbReference type="SAM" id="SignalP"/>
    </source>
</evidence>
<feature type="signal peptide" evidence="1">
    <location>
        <begin position="1"/>
        <end position="16"/>
    </location>
</feature>
<keyword evidence="1" id="KW-0732">Signal</keyword>
<accession>A0A6P2DIZ8</accession>
<sequence length="89" mass="9711">MRAMMTALLLSLSALALTGCGGKKEQKTTMELKDVPPEIMKVAKEKLPGVTFDAAYKEPNGDYELRGKDKTGKIREIDIKPDGTVGEIE</sequence>
<name>A0A6P2DIZ8_9BACT</name>
<evidence type="ECO:0000313" key="3">
    <source>
        <dbReference type="Proteomes" id="UP000464178"/>
    </source>
</evidence>
<evidence type="ECO:0000313" key="2">
    <source>
        <dbReference type="EMBL" id="VTS01479.1"/>
    </source>
</evidence>
<dbReference type="EMBL" id="LR593886">
    <property type="protein sequence ID" value="VTS01479.1"/>
    <property type="molecule type" value="Genomic_DNA"/>
</dbReference>
<dbReference type="RefSeq" id="WP_162672460.1">
    <property type="nucleotide sequence ID" value="NZ_LR593886.1"/>
</dbReference>